<keyword evidence="1" id="KW-0812">Transmembrane</keyword>
<dbReference type="EMBL" id="VSFG01000003">
    <property type="protein sequence ID" value="TYB45649.1"/>
    <property type="molecule type" value="Genomic_DNA"/>
</dbReference>
<feature type="transmembrane region" description="Helical" evidence="1">
    <location>
        <begin position="64"/>
        <end position="84"/>
    </location>
</feature>
<reference evidence="2 3" key="1">
    <citation type="submission" date="2019-08" db="EMBL/GenBank/DDBJ databases">
        <title>Actinomadura sp. nov. CYP1-5 isolated from mountain soil.</title>
        <authorList>
            <person name="Songsumanus A."/>
            <person name="Kuncharoen N."/>
            <person name="Kudo T."/>
            <person name="Yuki M."/>
            <person name="Igarashi Y."/>
            <person name="Tanasupawat S."/>
        </authorList>
    </citation>
    <scope>NUCLEOTIDE SEQUENCE [LARGE SCALE GENOMIC DNA]</scope>
    <source>
        <strain evidence="2 3">JCM 14158</strain>
    </source>
</reference>
<dbReference type="Proteomes" id="UP000323380">
    <property type="component" value="Unassembled WGS sequence"/>
</dbReference>
<evidence type="ECO:0000256" key="1">
    <source>
        <dbReference type="SAM" id="Phobius"/>
    </source>
</evidence>
<organism evidence="2 3">
    <name type="scientific">Actinomadura chibensis</name>
    <dbReference type="NCBI Taxonomy" id="392828"/>
    <lineage>
        <taxon>Bacteria</taxon>
        <taxon>Bacillati</taxon>
        <taxon>Actinomycetota</taxon>
        <taxon>Actinomycetes</taxon>
        <taxon>Streptosporangiales</taxon>
        <taxon>Thermomonosporaceae</taxon>
        <taxon>Actinomadura</taxon>
    </lineage>
</organism>
<keyword evidence="3" id="KW-1185">Reference proteome</keyword>
<keyword evidence="1" id="KW-0472">Membrane</keyword>
<feature type="transmembrane region" description="Helical" evidence="1">
    <location>
        <begin position="96"/>
        <end position="116"/>
    </location>
</feature>
<name>A0A5D0NN34_9ACTN</name>
<dbReference type="AlphaFoldDB" id="A0A5D0NN34"/>
<dbReference type="RefSeq" id="WP_067902643.1">
    <property type="nucleotide sequence ID" value="NZ_VSFG01000003.1"/>
</dbReference>
<protein>
    <recommendedName>
        <fullName evidence="4">DUF1440 domain-containing protein</fullName>
    </recommendedName>
</protein>
<feature type="transmembrane region" description="Helical" evidence="1">
    <location>
        <begin position="122"/>
        <end position="145"/>
    </location>
</feature>
<evidence type="ECO:0008006" key="4">
    <source>
        <dbReference type="Google" id="ProtNLM"/>
    </source>
</evidence>
<gene>
    <name evidence="2" type="ORF">FXF69_19715</name>
</gene>
<sequence length="149" mass="15260">MRTLVNGLIAGAAGTSALNAVTYLDMLVRARGASSTPNEAVQKMADDVHVDLGEGERAENRKEAVGALLGFGTGAGAGLCYAAAARERPVPWPVGVLALGTLAMLGSNVPLAALGVTDPREWSLSGWVSDVVPHLVFGAAAYAAYERLA</sequence>
<proteinExistence type="predicted"/>
<dbReference type="STRING" id="1220554.GCA_001552135_07211"/>
<evidence type="ECO:0000313" key="3">
    <source>
        <dbReference type="Proteomes" id="UP000323380"/>
    </source>
</evidence>
<evidence type="ECO:0000313" key="2">
    <source>
        <dbReference type="EMBL" id="TYB45649.1"/>
    </source>
</evidence>
<keyword evidence="1" id="KW-1133">Transmembrane helix</keyword>
<comment type="caution">
    <text evidence="2">The sequence shown here is derived from an EMBL/GenBank/DDBJ whole genome shotgun (WGS) entry which is preliminary data.</text>
</comment>
<accession>A0A5D0NN34</accession>